<feature type="transmembrane region" description="Helical" evidence="2">
    <location>
        <begin position="64"/>
        <end position="87"/>
    </location>
</feature>
<dbReference type="AlphaFoldDB" id="A0A1Y1HHB3"/>
<evidence type="ECO:0000256" key="1">
    <source>
        <dbReference type="SAM" id="MobiDB-lite"/>
    </source>
</evidence>
<dbReference type="OrthoDB" id="534846at2759"/>
<dbReference type="PANTHER" id="PTHR34144:SF7">
    <property type="entry name" value="EXPORT PROTEIN (CAP59), PUTATIVE (AFU_ORTHOLOGUE AFUA_7G05020)-RELATED"/>
    <property type="match status" value="1"/>
</dbReference>
<keyword evidence="2" id="KW-1133">Transmembrane helix</keyword>
<dbReference type="Pfam" id="PF11735">
    <property type="entry name" value="CAP59_mtransfer"/>
    <property type="match status" value="2"/>
</dbReference>
<keyword evidence="2" id="KW-0472">Membrane</keyword>
<evidence type="ECO:0000313" key="4">
    <source>
        <dbReference type="Proteomes" id="UP000054558"/>
    </source>
</evidence>
<keyword evidence="4" id="KW-1185">Reference proteome</keyword>
<dbReference type="Gene3D" id="2.100.10.30">
    <property type="entry name" value="Jacalin-like lectin domain"/>
    <property type="match status" value="1"/>
</dbReference>
<dbReference type="InterPro" id="IPR036404">
    <property type="entry name" value="Jacalin-like_lectin_dom_sf"/>
</dbReference>
<evidence type="ECO:0000256" key="2">
    <source>
        <dbReference type="SAM" id="Phobius"/>
    </source>
</evidence>
<accession>A0A1Y1HHB3</accession>
<dbReference type="EMBL" id="DF236953">
    <property type="protein sequence ID" value="GAQ77840.1"/>
    <property type="molecule type" value="Genomic_DNA"/>
</dbReference>
<reference evidence="3 4" key="1">
    <citation type="journal article" date="2014" name="Nat. Commun.">
        <title>Klebsormidium flaccidum genome reveals primary factors for plant terrestrial adaptation.</title>
        <authorList>
            <person name="Hori K."/>
            <person name="Maruyama F."/>
            <person name="Fujisawa T."/>
            <person name="Togashi T."/>
            <person name="Yamamoto N."/>
            <person name="Seo M."/>
            <person name="Sato S."/>
            <person name="Yamada T."/>
            <person name="Mori H."/>
            <person name="Tajima N."/>
            <person name="Moriyama T."/>
            <person name="Ikeuchi M."/>
            <person name="Watanabe M."/>
            <person name="Wada H."/>
            <person name="Kobayashi K."/>
            <person name="Saito M."/>
            <person name="Masuda T."/>
            <person name="Sasaki-Sekimoto Y."/>
            <person name="Mashiguchi K."/>
            <person name="Awai K."/>
            <person name="Shimojima M."/>
            <person name="Masuda S."/>
            <person name="Iwai M."/>
            <person name="Nobusawa T."/>
            <person name="Narise T."/>
            <person name="Kondo S."/>
            <person name="Saito H."/>
            <person name="Sato R."/>
            <person name="Murakawa M."/>
            <person name="Ihara Y."/>
            <person name="Oshima-Yamada Y."/>
            <person name="Ohtaka K."/>
            <person name="Satoh M."/>
            <person name="Sonobe K."/>
            <person name="Ishii M."/>
            <person name="Ohtani R."/>
            <person name="Kanamori-Sato M."/>
            <person name="Honoki R."/>
            <person name="Miyazaki D."/>
            <person name="Mochizuki H."/>
            <person name="Umetsu J."/>
            <person name="Higashi K."/>
            <person name="Shibata D."/>
            <person name="Kamiya Y."/>
            <person name="Sato N."/>
            <person name="Nakamura Y."/>
            <person name="Tabata S."/>
            <person name="Ida S."/>
            <person name="Kurokawa K."/>
            <person name="Ohta H."/>
        </authorList>
    </citation>
    <scope>NUCLEOTIDE SEQUENCE [LARGE SCALE GENOMIC DNA]</scope>
    <source>
        <strain evidence="3 4">NIES-2285</strain>
    </source>
</reference>
<keyword evidence="2" id="KW-0812">Transmembrane</keyword>
<dbReference type="Proteomes" id="UP000054558">
    <property type="component" value="Unassembled WGS sequence"/>
</dbReference>
<dbReference type="SUPFAM" id="SSF51110">
    <property type="entry name" value="alpha-D-mannose-specific plant lectins"/>
    <property type="match status" value="1"/>
</dbReference>
<protein>
    <recommendedName>
        <fullName evidence="5">Bulb-type lectin domain-containing protein</fullName>
    </recommendedName>
</protein>
<evidence type="ECO:0008006" key="5">
    <source>
        <dbReference type="Google" id="ProtNLM"/>
    </source>
</evidence>
<dbReference type="InterPro" id="IPR021047">
    <property type="entry name" value="Mannosyltransferase_CMT1"/>
</dbReference>
<dbReference type="Gene3D" id="2.90.10.10">
    <property type="entry name" value="Bulb-type lectin domain"/>
    <property type="match status" value="1"/>
</dbReference>
<dbReference type="SUPFAM" id="SSF51101">
    <property type="entry name" value="Mannose-binding lectins"/>
    <property type="match status" value="1"/>
</dbReference>
<dbReference type="PANTHER" id="PTHR34144">
    <property type="entry name" value="CHROMOSOME 8, WHOLE GENOME SHOTGUN SEQUENCE"/>
    <property type="match status" value="1"/>
</dbReference>
<sequence length="990" mass="110319">MHRQPMSSVGSSLDEYGRAEMECDIPRVPSERSMSSKGATNGLRTPSRRTPSPKRFEKHPLLRFLTGQALLNVLLAVYIVFTLHYFYSQNTLSSSGCIDAMSGASPNELQYVHNQARPVLLHSSRKVQAGIVNGWHDPRTTVATCTTHWAKGIDRVAAEKLKKMRIFFSLNLRDNDGVTAHLFHELTRVLERLSPHKTFLSIYESGSTDATSLRLETLAATLNGMEIPHSIVANGIEKHVHETRIEFLAKVRNKGLAPLLRQIWDGPHGNETGRYFAMQPSSESPLTGIDVWSDDRQVLGIELYTGKNKAGRFGSPGGVKRSLHLELGEEFVEAEGSGENQVLSLWITTSQGRKVGGGCATCVRQWMTRGKRLLAIAGFGGWGFELQPGVNSISFAWELPRQARRYDRVVYLNDVYFCAEDVILLLMHDTAHMATAVDTLGVPPEANATRLWMYDWWVARDIDGQTMKVPFPPTKVNQSIKWFEEGKPIPVYCSCNGMVSVDSRIFYDKKLTFRSKSWHGECSASEYSHFCADVWRVYGPDTRIVMDGRVVVAYQEQEWRHVAMARRKAVPPHMSTPQDVGIRPNPWLPLPPVDRTLVYNTLKHIPAHIEPPITTSCVPIHEDSAREAVPRWAYEIMTPNPLASPPNDWKWSALSQIRDDWKLPRESEPGLSLSHNTAAGPLNAYGYPLSPHASRLYSGNVIRIGEGSRLVSRNMKYMLLFQYDRRVVTYQLGFPLKAVSEWQPDTLSSVHVAMQRDGNVVLSGTNGAPKWSSETAAGNKAYMELSNNGTLEVRVDTNGASRLLWTKSTIAPLNPSKGPAPMGVGGGIFVSLTLLEGAHINEDLGELLEGLCVNMVGRIFVSVATVGPTKWPPWRSAMSGILIAHLASHNNTGWFETAEEAVKYHEGNYRTFAADREGLCSLRINPEARGLYTGDILYDFVIESLERKDKDCCENMFQGDVERVSIDCSCRMCPEKRPVKIAAGKAVGTT</sequence>
<gene>
    <name evidence="3" type="ORF">KFL_000040390</name>
</gene>
<name>A0A1Y1HHB3_KLENI</name>
<proteinExistence type="predicted"/>
<evidence type="ECO:0000313" key="3">
    <source>
        <dbReference type="EMBL" id="GAQ77840.1"/>
    </source>
</evidence>
<feature type="region of interest" description="Disordered" evidence="1">
    <location>
        <begin position="26"/>
        <end position="55"/>
    </location>
</feature>
<feature type="compositionally biased region" description="Polar residues" evidence="1">
    <location>
        <begin position="32"/>
        <end position="43"/>
    </location>
</feature>
<dbReference type="InterPro" id="IPR036426">
    <property type="entry name" value="Bulb-type_lectin_dom_sf"/>
</dbReference>
<organism evidence="3 4">
    <name type="scientific">Klebsormidium nitens</name>
    <name type="common">Green alga</name>
    <name type="synonym">Ulothrix nitens</name>
    <dbReference type="NCBI Taxonomy" id="105231"/>
    <lineage>
        <taxon>Eukaryota</taxon>
        <taxon>Viridiplantae</taxon>
        <taxon>Streptophyta</taxon>
        <taxon>Klebsormidiophyceae</taxon>
        <taxon>Klebsormidiales</taxon>
        <taxon>Klebsormidiaceae</taxon>
        <taxon>Klebsormidium</taxon>
    </lineage>
</organism>